<feature type="binding site" evidence="22">
    <location>
        <position position="44"/>
    </location>
    <ligand>
        <name>ATP</name>
        <dbReference type="ChEBI" id="CHEBI:30616"/>
    </ligand>
</feature>
<dbReference type="Pfam" id="PF00063">
    <property type="entry name" value="Myosin_head"/>
    <property type="match status" value="1"/>
</dbReference>
<evidence type="ECO:0000313" key="26">
    <source>
        <dbReference type="Proteomes" id="UP001152799"/>
    </source>
</evidence>
<sequence length="1466" mass="170519">MKVLDNVPDPGDRYTLGDLIGQGVFGRVYAAVDTQAPEKKIAIKIQSYEKENQIYVEEEYEILKELGNCVYLISFYGVYMKDNQIWFVLERCEGNTALNLVQGLLLKNRRMTEEHIAYILKEVVKGIVYLHENNIIHRDIKASNILLTKEGEIRLCDFGLSKKLKHHDEKLYESAGSPCWMAPEVVNANEKDPENCSYDNRVDVWSLGITAMELAEGKAPFQDMHPSRALFQIVKNPPPRLEKISSWTENFHDFISECLVKYYEERPYIMEVIDHPFLQEIPENNYHLSLEIKSLLEEVSKYKIKTKPQEMVIIEKFLKTTIDGKFERIVEEDLVDLPRVSEKMILSLLEERFKRKQFYTFVGDILLSINPNERLEIFGTQYHQKYMQKSRSDNAPHIYAIADAAYQNALHHKIPQQIVLTGESASGKTTNYLHIIDHLFFLGEQHPVSVFRIKNGIKLIHALTHASTPTNAYSTRCVLKTSLSFGQTGKLTAATFKSLCLEKWRISAVDMNQCNFHILYYIYDGLVHTDATQKYRLHNNRNYRYLRIPTEENVEDCNRPRDNIEQNIIKYKKIFSYLEEFEFTEEQITTFFSVIAAILNLGEIRFQEDDDDGSAFIKNKEYLESFADLMEVDERKFTWALTNYCLVTKGNVIRKKNSCDEARDTRDVLANNLYSRFVDFVVGMINNKLEIGKAIFGDKYSINLLDYFGFECFKQNHFPQFLINCFNEQLQYHYLQRIFSWEIQDLKMEEVEFEPFNYFDNRKTLNQLLSKPEGLLSIIDDAAKKNLGGRYVVDNLQSQESNRIMITSATEFSVAHYTGIVPYNAKEMPNKNRDFLPPEIIETMRESDNPIIRMLFVNKLDRTGGLLLNLNRGRRNVLNSNIRGGAVISSKKIAGVHEFSQIKNMRTTGTIFRCLCLELLKELSIGGSSGGTHFIRCIRSDLKGRVEHFNKELVKQQLRALAVIETARVRQKGFPQRVTFSEFLRRYQFLAFDFDENVEVTKENCRLLLIRLKMEGWAIGKSQVFLKYYNEEYLSRLYETQVRKIVKIQSILRGFLAKCKINKQIKEQQKNSINEIQKRRRSSAALTEDDAATVIQKAYRKNTRKIRGQSEDIFEPLEDKDKQFIIPFAKKWKSHSLFHVLMQYRAAKLYEFFNFSQQVHFYNQKTFFQSQKVQKATDLERVDKKAQAVGWLGSVPPIIRKMNFRLDDIPFYDTSALCDLLTNVGNGVGNERWDSPYRWRQEEAADYAMQTSDKADIISIPYGRDPEVPLAALPSCSGDEKHSKNQENYLVKKNAVHSRDIQNRNNFKEKQEIMPSVHLKKTPCLENKHRFGHQQESSFNSTPANKDFEFIKSSNLTSRPKNADPIAELRNIAQRRDSTSEDEPPFNFQGMLRKTNFKRESMKGNVRKDSIKNSAAFEAVRRFSLTSKEDHNMRNVDEDKIMVINSRPVYMELVPGLILEGVEVDL</sequence>
<dbReference type="GO" id="GO:0016459">
    <property type="term" value="C:myosin complex"/>
    <property type="evidence" value="ECO:0007669"/>
    <property type="project" value="UniProtKB-KW"/>
</dbReference>
<evidence type="ECO:0000256" key="10">
    <source>
        <dbReference type="ARBA" id="ARBA00022741"/>
    </source>
</evidence>
<comment type="subcellular location">
    <subcellularLocation>
        <location evidence="2">Cell projection</location>
    </subcellularLocation>
    <subcellularLocation>
        <location evidence="1">Cytoplasm</location>
        <location evidence="1">Cytoskeleton</location>
    </subcellularLocation>
</comment>
<dbReference type="Gene3D" id="3.40.850.10">
    <property type="entry name" value="Kinesin motor domain"/>
    <property type="match status" value="1"/>
</dbReference>
<dbReference type="GO" id="GO:0005524">
    <property type="term" value="F:ATP binding"/>
    <property type="evidence" value="ECO:0007669"/>
    <property type="project" value="UniProtKB-UniRule"/>
</dbReference>
<dbReference type="GO" id="GO:0007601">
    <property type="term" value="P:visual perception"/>
    <property type="evidence" value="ECO:0007669"/>
    <property type="project" value="UniProtKB-KW"/>
</dbReference>
<dbReference type="Proteomes" id="UP001152799">
    <property type="component" value="Chromosome 4"/>
</dbReference>
<dbReference type="Gene3D" id="1.20.58.530">
    <property type="match status" value="1"/>
</dbReference>
<evidence type="ECO:0000256" key="7">
    <source>
        <dbReference type="ARBA" id="ARBA00022606"/>
    </source>
</evidence>
<dbReference type="GO" id="GO:0004674">
    <property type="term" value="F:protein serine/threonine kinase activity"/>
    <property type="evidence" value="ECO:0007669"/>
    <property type="project" value="UniProtKB-KW"/>
</dbReference>
<dbReference type="InterPro" id="IPR001609">
    <property type="entry name" value="Myosin_head_motor_dom-like"/>
</dbReference>
<evidence type="ECO:0000256" key="19">
    <source>
        <dbReference type="ARBA" id="ARBA00047899"/>
    </source>
</evidence>
<keyword evidence="15 21" id="KW-0009">Actin-binding</keyword>
<dbReference type="PANTHER" id="PTHR46256">
    <property type="entry name" value="AGAP011099-PA"/>
    <property type="match status" value="1"/>
</dbReference>
<dbReference type="Gene3D" id="1.10.510.10">
    <property type="entry name" value="Transferase(Phosphotransferase) domain 1"/>
    <property type="match status" value="1"/>
</dbReference>
<gene>
    <name evidence="25" type="ORF">CEUTPL_LOCUS8928</name>
</gene>
<dbReference type="InterPro" id="IPR052409">
    <property type="entry name" value="Myosin-III_kinase_activity"/>
</dbReference>
<evidence type="ECO:0000256" key="5">
    <source>
        <dbReference type="ARBA" id="ARBA00022490"/>
    </source>
</evidence>
<dbReference type="GO" id="GO:0003779">
    <property type="term" value="F:actin binding"/>
    <property type="evidence" value="ECO:0007669"/>
    <property type="project" value="UniProtKB-KW"/>
</dbReference>
<dbReference type="GO" id="GO:0042995">
    <property type="term" value="C:cell projection"/>
    <property type="evidence" value="ECO:0007669"/>
    <property type="project" value="UniProtKB-SubCell"/>
</dbReference>
<evidence type="ECO:0000256" key="17">
    <source>
        <dbReference type="ARBA" id="ARBA00023273"/>
    </source>
</evidence>
<comment type="similarity">
    <text evidence="21">Belongs to the TRAFAC class myosin-kinesin ATPase superfamily. Myosin family.</text>
</comment>
<dbReference type="Pfam" id="PF00069">
    <property type="entry name" value="Pkinase"/>
    <property type="match status" value="1"/>
</dbReference>
<evidence type="ECO:0000256" key="1">
    <source>
        <dbReference type="ARBA" id="ARBA00004245"/>
    </source>
</evidence>
<evidence type="ECO:0000256" key="16">
    <source>
        <dbReference type="ARBA" id="ARBA00023212"/>
    </source>
</evidence>
<dbReference type="InterPro" id="IPR017441">
    <property type="entry name" value="Protein_kinase_ATP_BS"/>
</dbReference>
<feature type="domain" description="Myosin motor" evidence="24">
    <location>
        <begin position="329"/>
        <end position="1042"/>
    </location>
</feature>
<keyword evidence="5" id="KW-0963">Cytoplasm</keyword>
<dbReference type="PROSITE" id="PS00108">
    <property type="entry name" value="PROTEIN_KINASE_ST"/>
    <property type="match status" value="1"/>
</dbReference>
<keyword evidence="12 21" id="KW-0067">ATP-binding</keyword>
<organism evidence="25 26">
    <name type="scientific">Ceutorhynchus assimilis</name>
    <name type="common">cabbage seed weevil</name>
    <dbReference type="NCBI Taxonomy" id="467358"/>
    <lineage>
        <taxon>Eukaryota</taxon>
        <taxon>Metazoa</taxon>
        <taxon>Ecdysozoa</taxon>
        <taxon>Arthropoda</taxon>
        <taxon>Hexapoda</taxon>
        <taxon>Insecta</taxon>
        <taxon>Pterygota</taxon>
        <taxon>Neoptera</taxon>
        <taxon>Endopterygota</taxon>
        <taxon>Coleoptera</taxon>
        <taxon>Polyphaga</taxon>
        <taxon>Cucujiformia</taxon>
        <taxon>Curculionidae</taxon>
        <taxon>Ceutorhynchinae</taxon>
        <taxon>Ceutorhynchus</taxon>
    </lineage>
</organism>
<evidence type="ECO:0000256" key="3">
    <source>
        <dbReference type="ARBA" id="ARBA00006998"/>
    </source>
</evidence>
<evidence type="ECO:0000256" key="18">
    <source>
        <dbReference type="ARBA" id="ARBA00023305"/>
    </source>
</evidence>
<keyword evidence="17" id="KW-0966">Cell projection</keyword>
<keyword evidence="11" id="KW-0418">Kinase</keyword>
<evidence type="ECO:0000256" key="22">
    <source>
        <dbReference type="PROSITE-ProRule" id="PRU10141"/>
    </source>
</evidence>
<reference evidence="25" key="1">
    <citation type="submission" date="2022-01" db="EMBL/GenBank/DDBJ databases">
        <authorList>
            <person name="King R."/>
        </authorList>
    </citation>
    <scope>NUCLEOTIDE SEQUENCE</scope>
</reference>
<dbReference type="GO" id="GO:0005737">
    <property type="term" value="C:cytoplasm"/>
    <property type="evidence" value="ECO:0007669"/>
    <property type="project" value="UniProtKB-ARBA"/>
</dbReference>
<feature type="binding site" evidence="21">
    <location>
        <begin position="422"/>
        <end position="429"/>
    </location>
    <ligand>
        <name>ATP</name>
        <dbReference type="ChEBI" id="CHEBI:30616"/>
    </ligand>
</feature>
<evidence type="ECO:0000256" key="21">
    <source>
        <dbReference type="PROSITE-ProRule" id="PRU00782"/>
    </source>
</evidence>
<keyword evidence="9" id="KW-0677">Repeat</keyword>
<dbReference type="InterPro" id="IPR027417">
    <property type="entry name" value="P-loop_NTPase"/>
</dbReference>
<comment type="caution">
    <text evidence="21">Lacks conserved residue(s) required for the propagation of feature annotation.</text>
</comment>
<evidence type="ECO:0000256" key="4">
    <source>
        <dbReference type="ARBA" id="ARBA00012513"/>
    </source>
</evidence>
<dbReference type="GO" id="GO:0030832">
    <property type="term" value="P:regulation of actin filament length"/>
    <property type="evidence" value="ECO:0007669"/>
    <property type="project" value="TreeGrafter"/>
</dbReference>
<dbReference type="InterPro" id="IPR000719">
    <property type="entry name" value="Prot_kinase_dom"/>
</dbReference>
<dbReference type="InterPro" id="IPR036961">
    <property type="entry name" value="Kinesin_motor_dom_sf"/>
</dbReference>
<dbReference type="Pfam" id="PF00612">
    <property type="entry name" value="IQ"/>
    <property type="match status" value="1"/>
</dbReference>
<evidence type="ECO:0000256" key="20">
    <source>
        <dbReference type="ARBA" id="ARBA00048679"/>
    </source>
</evidence>
<evidence type="ECO:0000256" key="13">
    <source>
        <dbReference type="ARBA" id="ARBA00023123"/>
    </source>
</evidence>
<dbReference type="Gene3D" id="1.10.10.820">
    <property type="match status" value="1"/>
</dbReference>
<evidence type="ECO:0000259" key="24">
    <source>
        <dbReference type="PROSITE" id="PS51456"/>
    </source>
</evidence>
<name>A0A9P0GSF4_9CUCU</name>
<comment type="catalytic activity">
    <reaction evidence="19">
        <text>L-threonyl-[protein] + ATP = O-phospho-L-threonyl-[protein] + ADP + H(+)</text>
        <dbReference type="Rhea" id="RHEA:46608"/>
        <dbReference type="Rhea" id="RHEA-COMP:11060"/>
        <dbReference type="Rhea" id="RHEA-COMP:11605"/>
        <dbReference type="ChEBI" id="CHEBI:15378"/>
        <dbReference type="ChEBI" id="CHEBI:30013"/>
        <dbReference type="ChEBI" id="CHEBI:30616"/>
        <dbReference type="ChEBI" id="CHEBI:61977"/>
        <dbReference type="ChEBI" id="CHEBI:456216"/>
        <dbReference type="EC" id="2.7.11.1"/>
    </reaction>
</comment>
<dbReference type="InterPro" id="IPR008271">
    <property type="entry name" value="Ser/Thr_kinase_AS"/>
</dbReference>
<dbReference type="PANTHER" id="PTHR46256:SF2">
    <property type="entry name" value="NEITHER INACTIVATION NOR AFTERPOTENTIAL PROTEIN C"/>
    <property type="match status" value="1"/>
</dbReference>
<dbReference type="PROSITE" id="PS51456">
    <property type="entry name" value="MYOSIN_MOTOR"/>
    <property type="match status" value="1"/>
</dbReference>
<keyword evidence="18" id="KW-0844">Vision</keyword>
<evidence type="ECO:0000256" key="8">
    <source>
        <dbReference type="ARBA" id="ARBA00022679"/>
    </source>
</evidence>
<dbReference type="EC" id="2.7.11.1" evidence="4"/>
<dbReference type="Gene3D" id="1.20.5.4820">
    <property type="match status" value="1"/>
</dbReference>
<comment type="similarity">
    <text evidence="3">In the C-terminal section; belongs to the TRAFAC class myosin-kinesin ATPase superfamily. Myosin family.</text>
</comment>
<evidence type="ECO:0000256" key="14">
    <source>
        <dbReference type="ARBA" id="ARBA00023175"/>
    </source>
</evidence>
<keyword evidence="14 21" id="KW-0505">Motor protein</keyword>
<feature type="domain" description="Protein kinase" evidence="23">
    <location>
        <begin position="14"/>
        <end position="278"/>
    </location>
</feature>
<keyword evidence="16" id="KW-0206">Cytoskeleton</keyword>
<dbReference type="InterPro" id="IPR000048">
    <property type="entry name" value="IQ_motif_EF-hand-BS"/>
</dbReference>
<keyword evidence="7" id="KW-0716">Sensory transduction</keyword>
<dbReference type="InterPro" id="IPR011009">
    <property type="entry name" value="Kinase-like_dom_sf"/>
</dbReference>
<keyword evidence="13 21" id="KW-0518">Myosin</keyword>
<protein>
    <recommendedName>
        <fullName evidence="4">non-specific serine/threonine protein kinase</fullName>
        <ecNumber evidence="4">2.7.11.1</ecNumber>
    </recommendedName>
</protein>
<keyword evidence="8" id="KW-0808">Transferase</keyword>
<dbReference type="SUPFAM" id="SSF52540">
    <property type="entry name" value="P-loop containing nucleoside triphosphate hydrolases"/>
    <property type="match status" value="1"/>
</dbReference>
<dbReference type="PROSITE" id="PS00107">
    <property type="entry name" value="PROTEIN_KINASE_ATP"/>
    <property type="match status" value="1"/>
</dbReference>
<evidence type="ECO:0000313" key="25">
    <source>
        <dbReference type="EMBL" id="CAH1130298.1"/>
    </source>
</evidence>
<dbReference type="SMART" id="SM00220">
    <property type="entry name" value="S_TKc"/>
    <property type="match status" value="1"/>
</dbReference>
<proteinExistence type="inferred from homology"/>
<evidence type="ECO:0000256" key="6">
    <source>
        <dbReference type="ARBA" id="ARBA00022527"/>
    </source>
</evidence>
<evidence type="ECO:0000256" key="15">
    <source>
        <dbReference type="ARBA" id="ARBA00023203"/>
    </source>
</evidence>
<evidence type="ECO:0000256" key="11">
    <source>
        <dbReference type="ARBA" id="ARBA00022777"/>
    </source>
</evidence>
<dbReference type="SUPFAM" id="SSF56112">
    <property type="entry name" value="Protein kinase-like (PK-like)"/>
    <property type="match status" value="1"/>
</dbReference>
<dbReference type="PROSITE" id="PS50096">
    <property type="entry name" value="IQ"/>
    <property type="match status" value="1"/>
</dbReference>
<dbReference type="PROSITE" id="PS50011">
    <property type="entry name" value="PROTEIN_KINASE_DOM"/>
    <property type="match status" value="1"/>
</dbReference>
<dbReference type="GO" id="GO:0000146">
    <property type="term" value="F:microfilament motor activity"/>
    <property type="evidence" value="ECO:0007669"/>
    <property type="project" value="TreeGrafter"/>
</dbReference>
<evidence type="ECO:0000256" key="12">
    <source>
        <dbReference type="ARBA" id="ARBA00022840"/>
    </source>
</evidence>
<evidence type="ECO:0000259" key="23">
    <source>
        <dbReference type="PROSITE" id="PS50011"/>
    </source>
</evidence>
<dbReference type="SMART" id="SM00242">
    <property type="entry name" value="MYSc"/>
    <property type="match status" value="1"/>
</dbReference>
<keyword evidence="6" id="KW-0723">Serine/threonine-protein kinase</keyword>
<dbReference type="OrthoDB" id="6108017at2759"/>
<dbReference type="PRINTS" id="PR00193">
    <property type="entry name" value="MYOSINHEAVY"/>
</dbReference>
<dbReference type="EMBL" id="OU892280">
    <property type="protein sequence ID" value="CAH1130298.1"/>
    <property type="molecule type" value="Genomic_DNA"/>
</dbReference>
<accession>A0A9P0GSF4</accession>
<keyword evidence="26" id="KW-1185">Reference proteome</keyword>
<comment type="catalytic activity">
    <reaction evidence="20">
        <text>L-seryl-[protein] + ATP = O-phospho-L-seryl-[protein] + ADP + H(+)</text>
        <dbReference type="Rhea" id="RHEA:17989"/>
        <dbReference type="Rhea" id="RHEA-COMP:9863"/>
        <dbReference type="Rhea" id="RHEA-COMP:11604"/>
        <dbReference type="ChEBI" id="CHEBI:15378"/>
        <dbReference type="ChEBI" id="CHEBI:29999"/>
        <dbReference type="ChEBI" id="CHEBI:30616"/>
        <dbReference type="ChEBI" id="CHEBI:83421"/>
        <dbReference type="ChEBI" id="CHEBI:456216"/>
        <dbReference type="EC" id="2.7.11.1"/>
    </reaction>
</comment>
<evidence type="ECO:0000256" key="2">
    <source>
        <dbReference type="ARBA" id="ARBA00004316"/>
    </source>
</evidence>
<evidence type="ECO:0000256" key="9">
    <source>
        <dbReference type="ARBA" id="ARBA00022737"/>
    </source>
</evidence>
<keyword evidence="10 21" id="KW-0547">Nucleotide-binding</keyword>
<dbReference type="Gene3D" id="1.20.120.720">
    <property type="entry name" value="Myosin VI head, motor domain, U50 subdomain"/>
    <property type="match status" value="1"/>
</dbReference>